<dbReference type="CDD" id="cd14792">
    <property type="entry name" value="GH27"/>
    <property type="match status" value="1"/>
</dbReference>
<dbReference type="EC" id="3.2.1.-" evidence="10"/>
<evidence type="ECO:0000256" key="8">
    <source>
        <dbReference type="ARBA" id="ARBA00023228"/>
    </source>
</evidence>
<keyword evidence="5" id="KW-0443">Lipid metabolism</keyword>
<evidence type="ECO:0000256" key="4">
    <source>
        <dbReference type="ARBA" id="ARBA00022801"/>
    </source>
</evidence>
<evidence type="ECO:0000256" key="5">
    <source>
        <dbReference type="ARBA" id="ARBA00023098"/>
    </source>
</evidence>
<dbReference type="PRINTS" id="PR00740">
    <property type="entry name" value="GLHYDRLASE27"/>
</dbReference>
<dbReference type="InterPro" id="IPR013785">
    <property type="entry name" value="Aldolase_TIM"/>
</dbReference>
<evidence type="ECO:0000256" key="2">
    <source>
        <dbReference type="ARBA" id="ARBA00009743"/>
    </source>
</evidence>
<organism evidence="13">
    <name type="scientific">Cacopsylla melanoneura</name>
    <dbReference type="NCBI Taxonomy" id="428564"/>
    <lineage>
        <taxon>Eukaryota</taxon>
        <taxon>Metazoa</taxon>
        <taxon>Ecdysozoa</taxon>
        <taxon>Arthropoda</taxon>
        <taxon>Hexapoda</taxon>
        <taxon>Insecta</taxon>
        <taxon>Pterygota</taxon>
        <taxon>Neoptera</taxon>
        <taxon>Paraneoptera</taxon>
        <taxon>Hemiptera</taxon>
        <taxon>Sternorrhyncha</taxon>
        <taxon>Psylloidea</taxon>
        <taxon>Psyllidae</taxon>
        <taxon>Psyllinae</taxon>
        <taxon>Cacopsylla</taxon>
    </lineage>
</organism>
<dbReference type="Pfam" id="PF16499">
    <property type="entry name" value="Melibiase_2"/>
    <property type="match status" value="1"/>
</dbReference>
<dbReference type="Gene3D" id="2.60.40.1180">
    <property type="entry name" value="Golgi alpha-mannosidase II"/>
    <property type="match status" value="1"/>
</dbReference>
<evidence type="ECO:0000256" key="10">
    <source>
        <dbReference type="RuleBase" id="RU361168"/>
    </source>
</evidence>
<dbReference type="AlphaFoldDB" id="A0A8D9AW13"/>
<dbReference type="PANTHER" id="PTHR11452:SF66">
    <property type="entry name" value="ALPHA-GALACTOSIDASE"/>
    <property type="match status" value="1"/>
</dbReference>
<dbReference type="GO" id="GO:0019377">
    <property type="term" value="P:glycolipid catabolic process"/>
    <property type="evidence" value="ECO:0007669"/>
    <property type="project" value="UniProtKB-ARBA"/>
</dbReference>
<keyword evidence="9 10" id="KW-0326">Glycosidase</keyword>
<dbReference type="InterPro" id="IPR013780">
    <property type="entry name" value="Glyco_hydro_b"/>
</dbReference>
<dbReference type="InterPro" id="IPR017853">
    <property type="entry name" value="GH"/>
</dbReference>
<dbReference type="EMBL" id="HBUF01274772">
    <property type="protein sequence ID" value="CAG6686075.1"/>
    <property type="molecule type" value="Transcribed_RNA"/>
</dbReference>
<dbReference type="GO" id="GO:0016020">
    <property type="term" value="C:membrane"/>
    <property type="evidence" value="ECO:0007669"/>
    <property type="project" value="GOC"/>
</dbReference>
<dbReference type="EMBL" id="HBUF01587871">
    <property type="protein sequence ID" value="CAG6772424.1"/>
    <property type="molecule type" value="Transcribed_RNA"/>
</dbReference>
<evidence type="ECO:0000259" key="12">
    <source>
        <dbReference type="Pfam" id="PF17450"/>
    </source>
</evidence>
<dbReference type="FunFam" id="3.20.20.70:FF:000070">
    <property type="entry name" value="Alpha-galactosidase"/>
    <property type="match status" value="1"/>
</dbReference>
<dbReference type="EMBL" id="HBUF01587872">
    <property type="protein sequence ID" value="CAG6772426.1"/>
    <property type="molecule type" value="Transcribed_RNA"/>
</dbReference>
<comment type="subunit">
    <text evidence="3 10">Homodimer.</text>
</comment>
<evidence type="ECO:0000256" key="9">
    <source>
        <dbReference type="ARBA" id="ARBA00023295"/>
    </source>
</evidence>
<dbReference type="PANTHER" id="PTHR11452">
    <property type="entry name" value="ALPHA-GALACTOSIDASE/ALPHA-N-ACETYLGALACTOSAMINIDASE"/>
    <property type="match status" value="1"/>
</dbReference>
<evidence type="ECO:0000313" key="13">
    <source>
        <dbReference type="EMBL" id="CAG6772426.1"/>
    </source>
</evidence>
<dbReference type="GO" id="GO:0009311">
    <property type="term" value="P:oligosaccharide metabolic process"/>
    <property type="evidence" value="ECO:0007669"/>
    <property type="project" value="TreeGrafter"/>
</dbReference>
<dbReference type="SUPFAM" id="SSF51445">
    <property type="entry name" value="(Trans)glycosidases"/>
    <property type="match status" value="1"/>
</dbReference>
<dbReference type="EMBL" id="HBUF01342191">
    <property type="protein sequence ID" value="CAG6705068.1"/>
    <property type="molecule type" value="Transcribed_RNA"/>
</dbReference>
<evidence type="ECO:0000256" key="11">
    <source>
        <dbReference type="SAM" id="SignalP"/>
    </source>
</evidence>
<keyword evidence="6 10" id="KW-1015">Disulfide bond</keyword>
<keyword evidence="4 10" id="KW-0378">Hydrolase</keyword>
<dbReference type="EMBL" id="HBUF01587870">
    <property type="protein sequence ID" value="CAG6772422.1"/>
    <property type="molecule type" value="Transcribed_RNA"/>
</dbReference>
<accession>A0A8D9AW13</accession>
<feature type="signal peptide" evidence="11">
    <location>
        <begin position="1"/>
        <end position="22"/>
    </location>
</feature>
<dbReference type="EMBL" id="HBUF01274773">
    <property type="protein sequence ID" value="CAG6686077.1"/>
    <property type="molecule type" value="Transcribed_RNA"/>
</dbReference>
<feature type="domain" description="Alpha galactosidase A C-terminal" evidence="12">
    <location>
        <begin position="316"/>
        <end position="416"/>
    </location>
</feature>
<dbReference type="GO" id="GO:0005764">
    <property type="term" value="C:lysosome"/>
    <property type="evidence" value="ECO:0007669"/>
    <property type="project" value="UniProtKB-SubCell"/>
</dbReference>
<dbReference type="EMBL" id="HBUF01342193">
    <property type="protein sequence ID" value="CAG6705072.1"/>
    <property type="molecule type" value="Transcribed_RNA"/>
</dbReference>
<dbReference type="GO" id="GO:0004557">
    <property type="term" value="F:alpha-galactosidase activity"/>
    <property type="evidence" value="ECO:0007669"/>
    <property type="project" value="TreeGrafter"/>
</dbReference>
<keyword evidence="11" id="KW-0732">Signal</keyword>
<feature type="chain" id="PRO_5033672413" description="Alpha-galactosidase" evidence="11">
    <location>
        <begin position="23"/>
        <end position="449"/>
    </location>
</feature>
<keyword evidence="8" id="KW-0458">Lysosome</keyword>
<dbReference type="EMBL" id="HBUF01106156">
    <property type="protein sequence ID" value="CAG6639251.1"/>
    <property type="molecule type" value="Transcribed_RNA"/>
</dbReference>
<evidence type="ECO:0000256" key="7">
    <source>
        <dbReference type="ARBA" id="ARBA00023180"/>
    </source>
</evidence>
<sequence length="449" mass="50955">MLTRACLPLLLPLVYWLGQSHCLDNGLARTPPMGWMAWQRYRCNVDCDNYPDECISETLFKRMADALVKEGYKDVGYEYVIIDDCWLENKRGANGRLEPDKKRFPNGIKALSDYVHSKGLKFGIYEDYGTKTCAGFPGSIDNLKLDAQTFAEWEVDYIKLDGCYASVFAMDAGYREFGKYLNETGRPMVYSCSLPAYQEERKMQINFTNLAEVCNLWRNYDDIDDSWYSVSTISAYFAIKQDLWAQYAGPGHWNDPDMLIIGNFGLSYEQSKAQMALWAILAAPLIMSNNLESMKPEFKEILQNKKILAIDQDPLGIQGRRIYVEKNIEIWTRPVIPVVGGKYSYAVAFVSKRTDGRAFPYNVTLANIGLTNTNGYKFEDLFPDDVSNSRKARIGDLENKIILPNNSIKVHINPTGVVFIKATAVKEAEVKGRSLNCMDIDTPCVVLIN</sequence>
<dbReference type="EMBL" id="HBUF01274771">
    <property type="protein sequence ID" value="CAG6686073.1"/>
    <property type="molecule type" value="Transcribed_RNA"/>
</dbReference>
<protein>
    <recommendedName>
        <fullName evidence="10">Alpha-galactosidase</fullName>
        <ecNumber evidence="10">3.2.1.-</ecNumber>
    </recommendedName>
</protein>
<dbReference type="Gene3D" id="3.20.20.70">
    <property type="entry name" value="Aldolase class I"/>
    <property type="match status" value="1"/>
</dbReference>
<dbReference type="InterPro" id="IPR002241">
    <property type="entry name" value="Glyco_hydro_27"/>
</dbReference>
<evidence type="ECO:0000256" key="1">
    <source>
        <dbReference type="ARBA" id="ARBA00004371"/>
    </source>
</evidence>
<reference evidence="13" key="1">
    <citation type="submission" date="2021-05" db="EMBL/GenBank/DDBJ databases">
        <authorList>
            <person name="Alioto T."/>
            <person name="Alioto T."/>
            <person name="Gomez Garrido J."/>
        </authorList>
    </citation>
    <scope>NUCLEOTIDE SEQUENCE</scope>
</reference>
<dbReference type="SUPFAM" id="SSF51011">
    <property type="entry name" value="Glycosyl hydrolase domain"/>
    <property type="match status" value="1"/>
</dbReference>
<comment type="similarity">
    <text evidence="2 10">Belongs to the glycosyl hydrolase 27 family.</text>
</comment>
<dbReference type="EMBL" id="HBUF01342192">
    <property type="protein sequence ID" value="CAG6705070.1"/>
    <property type="molecule type" value="Transcribed_RNA"/>
</dbReference>
<dbReference type="GO" id="GO:0016139">
    <property type="term" value="P:glycoside catabolic process"/>
    <property type="evidence" value="ECO:0007669"/>
    <property type="project" value="TreeGrafter"/>
</dbReference>
<dbReference type="EMBL" id="HBUF01342194">
    <property type="protein sequence ID" value="CAG6705074.1"/>
    <property type="molecule type" value="Transcribed_RNA"/>
</dbReference>
<evidence type="ECO:0000256" key="6">
    <source>
        <dbReference type="ARBA" id="ARBA00023157"/>
    </source>
</evidence>
<dbReference type="EMBL" id="HBUF01274774">
    <property type="protein sequence ID" value="CAG6686079.1"/>
    <property type="molecule type" value="Transcribed_RNA"/>
</dbReference>
<comment type="subcellular location">
    <subcellularLocation>
        <location evidence="1">Lysosome</location>
    </subcellularLocation>
</comment>
<dbReference type="Pfam" id="PF17450">
    <property type="entry name" value="Melibiase_2_C"/>
    <property type="match status" value="1"/>
</dbReference>
<dbReference type="InterPro" id="IPR035373">
    <property type="entry name" value="Melibiase/NAGA_C"/>
</dbReference>
<keyword evidence="7" id="KW-0325">Glycoprotein</keyword>
<dbReference type="EMBL" id="HBUF01106157">
    <property type="protein sequence ID" value="CAG6639253.1"/>
    <property type="molecule type" value="Transcribed_RNA"/>
</dbReference>
<proteinExistence type="inferred from homology"/>
<name>A0A8D9AW13_9HEMI</name>
<evidence type="ECO:0000256" key="3">
    <source>
        <dbReference type="ARBA" id="ARBA00011738"/>
    </source>
</evidence>